<proteinExistence type="predicted"/>
<keyword evidence="3" id="KW-1185">Reference proteome</keyword>
<feature type="transmembrane region" description="Helical" evidence="1">
    <location>
        <begin position="152"/>
        <end position="169"/>
    </location>
</feature>
<evidence type="ECO:0000313" key="3">
    <source>
        <dbReference type="Proteomes" id="UP001257914"/>
    </source>
</evidence>
<sequence length="360" mass="41661">MRGLNRYTVYGILLCICGLFYYANVRQTPVIFEYLALLQWLKLATPIDKISSFIDAWLLSFIYILSVCSVSFGLLKNTKISLYSIVTFWLCFAVVFELFQLNNSEFYIFRGTFDGLDILALILGSLLSYKLLSKVERKKEFNQNNSIIVKKIVLLLFGTYGVLGSYYPFNHQCEFPDGSMQKCMVEPIYLPMSQIRESDEIFFDSEFGQDLADKWSHLGYPTQIYNGIKNAGKIYLYQNYLFVNDRFKGTHVFDNSDPSMPKHIAYFRVMGNQDIAIQNNILYLDSYTDIVAIDLYQLNHEQPDLNVVPIRRNRNVLEAPEITDLLPPGIYYPGTVPELGIVIGYTTSELDDFYFWDLEL</sequence>
<dbReference type="Proteomes" id="UP001257914">
    <property type="component" value="Unassembled WGS sequence"/>
</dbReference>
<name>A0ABU3QXN6_9GAMM</name>
<dbReference type="RefSeq" id="WP_315945893.1">
    <property type="nucleotide sequence ID" value="NZ_JAWCUA010000003.1"/>
</dbReference>
<comment type="caution">
    <text evidence="2">The sequence shown here is derived from an EMBL/GenBank/DDBJ whole genome shotgun (WGS) entry which is preliminary data.</text>
</comment>
<keyword evidence="1" id="KW-0472">Membrane</keyword>
<reference evidence="2 3" key="1">
    <citation type="submission" date="2023-10" db="EMBL/GenBank/DDBJ databases">
        <title>Psychrosphaera aquimaarina strain SW33 isolated from seawater.</title>
        <authorList>
            <person name="Bayburt H."/>
            <person name="Kim J.M."/>
            <person name="Choi B.J."/>
            <person name="Jeon C.O."/>
        </authorList>
    </citation>
    <scope>NUCLEOTIDE SEQUENCE [LARGE SCALE GENOMIC DNA]</scope>
    <source>
        <strain evidence="2 3">KCTC 52743</strain>
    </source>
</reference>
<keyword evidence="1" id="KW-1133">Transmembrane helix</keyword>
<protein>
    <recommendedName>
        <fullName evidence="4">VanZ-like domain-containing protein</fullName>
    </recommendedName>
</protein>
<feature type="transmembrane region" description="Helical" evidence="1">
    <location>
        <begin position="82"/>
        <end position="101"/>
    </location>
</feature>
<feature type="transmembrane region" description="Helical" evidence="1">
    <location>
        <begin position="7"/>
        <end position="25"/>
    </location>
</feature>
<accession>A0ABU3QXN6</accession>
<dbReference type="EMBL" id="JAWCUA010000003">
    <property type="protein sequence ID" value="MDU0112049.1"/>
    <property type="molecule type" value="Genomic_DNA"/>
</dbReference>
<organism evidence="2 3">
    <name type="scientific">Psychrosphaera aquimarina</name>
    <dbReference type="NCBI Taxonomy" id="2044854"/>
    <lineage>
        <taxon>Bacteria</taxon>
        <taxon>Pseudomonadati</taxon>
        <taxon>Pseudomonadota</taxon>
        <taxon>Gammaproteobacteria</taxon>
        <taxon>Alteromonadales</taxon>
        <taxon>Pseudoalteromonadaceae</taxon>
        <taxon>Psychrosphaera</taxon>
    </lineage>
</organism>
<gene>
    <name evidence="2" type="ORF">RT723_03320</name>
</gene>
<evidence type="ECO:0000313" key="2">
    <source>
        <dbReference type="EMBL" id="MDU0112049.1"/>
    </source>
</evidence>
<evidence type="ECO:0008006" key="4">
    <source>
        <dbReference type="Google" id="ProtNLM"/>
    </source>
</evidence>
<evidence type="ECO:0000256" key="1">
    <source>
        <dbReference type="SAM" id="Phobius"/>
    </source>
</evidence>
<feature type="transmembrane region" description="Helical" evidence="1">
    <location>
        <begin position="107"/>
        <end position="132"/>
    </location>
</feature>
<keyword evidence="1" id="KW-0812">Transmembrane</keyword>
<feature type="transmembrane region" description="Helical" evidence="1">
    <location>
        <begin position="56"/>
        <end position="75"/>
    </location>
</feature>